<name>A0A9N9HVB5_9GLOM</name>
<comment type="caution">
    <text evidence="2">The sequence shown here is derived from an EMBL/GenBank/DDBJ whole genome shotgun (WGS) entry which is preliminary data.</text>
</comment>
<feature type="non-terminal residue" evidence="2">
    <location>
        <position position="115"/>
    </location>
</feature>
<accession>A0A9N9HVB5</accession>
<protein>
    <submittedName>
        <fullName evidence="2">7026_t:CDS:1</fullName>
    </submittedName>
</protein>
<reference evidence="2" key="1">
    <citation type="submission" date="2021-06" db="EMBL/GenBank/DDBJ databases">
        <authorList>
            <person name="Kallberg Y."/>
            <person name="Tangrot J."/>
            <person name="Rosling A."/>
        </authorList>
    </citation>
    <scope>NUCLEOTIDE SEQUENCE</scope>
    <source>
        <strain evidence="2">MA453B</strain>
    </source>
</reference>
<evidence type="ECO:0000313" key="3">
    <source>
        <dbReference type="Proteomes" id="UP000789405"/>
    </source>
</evidence>
<evidence type="ECO:0000256" key="1">
    <source>
        <dbReference type="SAM" id="MobiDB-lite"/>
    </source>
</evidence>
<dbReference type="Proteomes" id="UP000789405">
    <property type="component" value="Unassembled WGS sequence"/>
</dbReference>
<feature type="compositionally biased region" description="Polar residues" evidence="1">
    <location>
        <begin position="67"/>
        <end position="79"/>
    </location>
</feature>
<proteinExistence type="predicted"/>
<feature type="region of interest" description="Disordered" evidence="1">
    <location>
        <begin position="25"/>
        <end position="80"/>
    </location>
</feature>
<organism evidence="2 3">
    <name type="scientific">Dentiscutata erythropus</name>
    <dbReference type="NCBI Taxonomy" id="1348616"/>
    <lineage>
        <taxon>Eukaryota</taxon>
        <taxon>Fungi</taxon>
        <taxon>Fungi incertae sedis</taxon>
        <taxon>Mucoromycota</taxon>
        <taxon>Glomeromycotina</taxon>
        <taxon>Glomeromycetes</taxon>
        <taxon>Diversisporales</taxon>
        <taxon>Gigasporaceae</taxon>
        <taxon>Dentiscutata</taxon>
    </lineage>
</organism>
<keyword evidence="3" id="KW-1185">Reference proteome</keyword>
<dbReference type="EMBL" id="CAJVPY010009371">
    <property type="protein sequence ID" value="CAG8707882.1"/>
    <property type="molecule type" value="Genomic_DNA"/>
</dbReference>
<dbReference type="AlphaFoldDB" id="A0A9N9HVB5"/>
<sequence>VKYRELEHNLQRSKEEYEKLLEEARMREGQLRNNNRSLKEEVRKLQKSSDRGVPTSPLQPPSPTSLKNSVPTNSPTILSTGLDDDVKKALLPVLTTLLRIPPEEKKRLELKYGKW</sequence>
<dbReference type="OrthoDB" id="1926336at2759"/>
<gene>
    <name evidence="2" type="ORF">DERYTH_LOCUS13396</name>
</gene>
<feature type="compositionally biased region" description="Basic and acidic residues" evidence="1">
    <location>
        <begin position="37"/>
        <end position="50"/>
    </location>
</feature>
<evidence type="ECO:0000313" key="2">
    <source>
        <dbReference type="EMBL" id="CAG8707882.1"/>
    </source>
</evidence>